<evidence type="ECO:0000313" key="2">
    <source>
        <dbReference type="Proteomes" id="UP000468650"/>
    </source>
</evidence>
<reference evidence="1 2" key="1">
    <citation type="submission" date="2019-09" db="EMBL/GenBank/DDBJ databases">
        <title>Genomes of family Cryomorphaceae.</title>
        <authorList>
            <person name="Bowman J.P."/>
        </authorList>
    </citation>
    <scope>NUCLEOTIDE SEQUENCE [LARGE SCALE GENOMIC DNA]</scope>
    <source>
        <strain evidence="1 2">LMG 25704</strain>
    </source>
</reference>
<dbReference type="OrthoDB" id="976903at2"/>
<organism evidence="1 2">
    <name type="scientific">Phaeocystidibacter luteus</name>
    <dbReference type="NCBI Taxonomy" id="911197"/>
    <lineage>
        <taxon>Bacteria</taxon>
        <taxon>Pseudomonadati</taxon>
        <taxon>Bacteroidota</taxon>
        <taxon>Flavobacteriia</taxon>
        <taxon>Flavobacteriales</taxon>
        <taxon>Phaeocystidibacteraceae</taxon>
        <taxon>Phaeocystidibacter</taxon>
    </lineage>
</organism>
<gene>
    <name evidence="1" type="ORF">F8C67_08060</name>
</gene>
<dbReference type="EMBL" id="WBVO01000005">
    <property type="protein sequence ID" value="KAB2810178.1"/>
    <property type="molecule type" value="Genomic_DNA"/>
</dbReference>
<protein>
    <recommendedName>
        <fullName evidence="3">VWA domain-containing protein</fullName>
    </recommendedName>
</protein>
<sequence length="326" mass="38238">MDFAMDNLQEQALRDELRKHYVIGITYIYTKYKTSPQFDQGDLNRRRLRKLHDVADYLFFDERIRWQVYEQVEPRERDIAKEQFHGFILYYTDMSRYSTFAEIREQLDSVNMLNYRAKEPEDTLLQAIFDRNPDWVRMNVHCDLTGSMSPYTAQLLMWFKLNLETNRILNFVFFNDGDDMHNSRKRPNRTGGIYTISPDNMTELLETVQACMTGGAGGDVMENDIEALLKGIQSCRHCGEVVLIADNLSPMRDYGLMNRIRRPVRVILCGTQLGVNTQYLDLARETRGSVHTIDQDIFDLSRMRNGDTIEIDGETYTLRRGKFSNR</sequence>
<dbReference type="AlphaFoldDB" id="A0A6N6RGF8"/>
<evidence type="ECO:0008006" key="3">
    <source>
        <dbReference type="Google" id="ProtNLM"/>
    </source>
</evidence>
<name>A0A6N6RGF8_9FLAO</name>
<evidence type="ECO:0000313" key="1">
    <source>
        <dbReference type="EMBL" id="KAB2810178.1"/>
    </source>
</evidence>
<keyword evidence="2" id="KW-1185">Reference proteome</keyword>
<dbReference type="Proteomes" id="UP000468650">
    <property type="component" value="Unassembled WGS sequence"/>
</dbReference>
<accession>A0A6N6RGF8</accession>
<proteinExistence type="predicted"/>
<dbReference type="RefSeq" id="WP_151667322.1">
    <property type="nucleotide sequence ID" value="NZ_WBVO01000005.1"/>
</dbReference>
<comment type="caution">
    <text evidence="1">The sequence shown here is derived from an EMBL/GenBank/DDBJ whole genome shotgun (WGS) entry which is preliminary data.</text>
</comment>